<proteinExistence type="predicted"/>
<evidence type="ECO:0000313" key="2">
    <source>
        <dbReference type="Proteomes" id="UP001320706"/>
    </source>
</evidence>
<reference evidence="1" key="1">
    <citation type="submission" date="2024-02" db="EMBL/GenBank/DDBJ databases">
        <title>Metagenome Assembled Genome of Zalaria obscura JY119.</title>
        <authorList>
            <person name="Vighnesh L."/>
            <person name="Jagadeeshwari U."/>
            <person name="Venkata Ramana C."/>
            <person name="Sasikala C."/>
        </authorList>
    </citation>
    <scope>NUCLEOTIDE SEQUENCE</scope>
    <source>
        <strain evidence="1">JY119</strain>
    </source>
</reference>
<accession>A0ACC3S9E1</accession>
<gene>
    <name evidence="1" type="ORF">M8818_005292</name>
</gene>
<evidence type="ECO:0000313" key="1">
    <source>
        <dbReference type="EMBL" id="KAK8203401.1"/>
    </source>
</evidence>
<keyword evidence="2" id="KW-1185">Reference proteome</keyword>
<dbReference type="Proteomes" id="UP001320706">
    <property type="component" value="Unassembled WGS sequence"/>
</dbReference>
<sequence>MDPGTALGVVSLGFQVCQGFVRYFEAYKSCSGDISRLVKYVKELGKILGSVEGSLSGTQPQHNTASDLVNDNIQACKDVTDELSRVLERCKCATSSGAEQRIQERGELECISGQLSGSTQMVEEIARGVDTLNLQGNASNGLLQELAADTQNTNHGLSLAHAAMQDLRDVFDQANGDGRRAVIAAIDATENRLLENQRRLQEGMEVALMQSASDISNRLLSKPELQRYFCDKLQHEHRSQPDFRTRRKQSRRIGDFIHHNTEELVQFFDEGKSSPRDANEDGLSLLWASVDAFRGLWPCVNIHPVEYHEAIDAYIRLWRCLLARGANPNECGGSENRSMLGMLTSRMEGDADNDRDEDPERFPFVEAVHFIGDADLAAGAYVQIAFGTGDIEFAICTRNLHLLSRSLLQPLSVRDLKLVNEGLTFWPEGLRFVIENAGHVYADLERGRTVNGTYLFHTALQFDDRILDSKAASVLHELGDYGVTVPPALYVPFGYTTIYDEEPCLNRRVADLLWESGFRDTPLPSEYLQRSCTVSSYDGHMQMATALEMAQWFRQHGCEDYNRMSWVDTVPKLYTQLLSGILGDCRMPGYPEDQWKLHRESVGDYNGPSEDRFTLLRKSLNDYSGTYLRDLLLAPGHDECLCACSVGGCTVMAWAFASALRWSYYPSSASHRVSFVKLVEDLCSSQSAQWNTMKSQIIRSMTFIRLGLTHTCCGIEQTAYYRHAPESMGKVEACEIREEQRLMIHDLDNLSKEFETLLGDETPLSEFLEGPWEQRMEEYEEEGGMQEGSEEDRRAVEEIGVVLWD</sequence>
<comment type="caution">
    <text evidence="1">The sequence shown here is derived from an EMBL/GenBank/DDBJ whole genome shotgun (WGS) entry which is preliminary data.</text>
</comment>
<name>A0ACC3S9E1_9PEZI</name>
<dbReference type="EMBL" id="JAMKPW020000030">
    <property type="protein sequence ID" value="KAK8203401.1"/>
    <property type="molecule type" value="Genomic_DNA"/>
</dbReference>
<organism evidence="1 2">
    <name type="scientific">Zalaria obscura</name>
    <dbReference type="NCBI Taxonomy" id="2024903"/>
    <lineage>
        <taxon>Eukaryota</taxon>
        <taxon>Fungi</taxon>
        <taxon>Dikarya</taxon>
        <taxon>Ascomycota</taxon>
        <taxon>Pezizomycotina</taxon>
        <taxon>Dothideomycetes</taxon>
        <taxon>Dothideomycetidae</taxon>
        <taxon>Dothideales</taxon>
        <taxon>Zalariaceae</taxon>
        <taxon>Zalaria</taxon>
    </lineage>
</organism>
<protein>
    <submittedName>
        <fullName evidence="1">Uncharacterized protein</fullName>
    </submittedName>
</protein>